<sequence length="486" mass="53831">MLTLGTDISSRCRCNLYISDAVVVLGRGRAFLSHGLRGGGPRGARGHGRCFTAKPGRRRSLFRVSLSSIPQAPLCLNCSELPGDLPPGGAGSLAPCNVTEDLNLTFEELRLRHLGPQQSELFVPICATYLLIFVVGTVGNGLTCLVILRHKAMRTPTNYYLFSLAVSDLLVLLLGLPLELYEMWRNYPFLLGAGGCYFRTLLFETVCLASVLNVTALSVERYVAVVHPLQARSLVTRAHVRRVLGAIWGLAVLCSLPNTSLHGIQELERPCRGVVPDSAICTLVRPRPLYNLVVQITALLFFCLPMATISVLYLLIGLQLQRERQLLLRWVSKGRVWASDLRRLQWLQHRGRHQVTKMLFVLVVVFGICWAPFHVDRLMWGFVSEWTGDLIVAYQYVHVVSGVFFYLSSAANPVLYSLMSSRFRETFQAALCLGSCCRGHRPHRGSHSFSRVTTGSTLCDVGAPSHRVHPLAEEGGPAGQREVEPS</sequence>
<evidence type="ECO:0000256" key="5">
    <source>
        <dbReference type="ARBA" id="ARBA00022989"/>
    </source>
</evidence>
<feature type="transmembrane region" description="Helical" evidence="13">
    <location>
        <begin position="240"/>
        <end position="258"/>
    </location>
</feature>
<evidence type="ECO:0000256" key="13">
    <source>
        <dbReference type="SAM" id="Phobius"/>
    </source>
</evidence>
<dbReference type="EMBL" id="JAGFMF010011501">
    <property type="protein sequence ID" value="KAG8520935.1"/>
    <property type="molecule type" value="Genomic_DNA"/>
</dbReference>
<evidence type="ECO:0000256" key="9">
    <source>
        <dbReference type="ARBA" id="ARBA00023170"/>
    </source>
</evidence>
<keyword evidence="4 12" id="KW-0812">Transmembrane</keyword>
<dbReference type="PROSITE" id="PS00237">
    <property type="entry name" value="G_PROTEIN_RECEP_F1_1"/>
    <property type="match status" value="1"/>
</dbReference>
<dbReference type="GO" id="GO:0005886">
    <property type="term" value="C:plasma membrane"/>
    <property type="evidence" value="ECO:0007669"/>
    <property type="project" value="UniProtKB-SubCell"/>
</dbReference>
<dbReference type="PRINTS" id="PR00237">
    <property type="entry name" value="GPCRRHODOPSN"/>
</dbReference>
<evidence type="ECO:0000256" key="7">
    <source>
        <dbReference type="ARBA" id="ARBA00023136"/>
    </source>
</evidence>
<dbReference type="GO" id="GO:0001607">
    <property type="term" value="F:neuromedin U receptor activity"/>
    <property type="evidence" value="ECO:0007669"/>
    <property type="project" value="InterPro"/>
</dbReference>
<reference evidence="15" key="1">
    <citation type="journal article" date="2021" name="Evol. Appl.">
        <title>The genome of the Pyrenean desman and the effects of bottlenecks and inbreeding on the genomic landscape of an endangered species.</title>
        <authorList>
            <person name="Escoda L."/>
            <person name="Castresana J."/>
        </authorList>
    </citation>
    <scope>NUCLEOTIDE SEQUENCE</scope>
    <source>
        <strain evidence="15">IBE-C5619</strain>
    </source>
</reference>
<keyword evidence="6 12" id="KW-0297">G-protein coupled receptor</keyword>
<evidence type="ECO:0000256" key="12">
    <source>
        <dbReference type="RuleBase" id="RU000688"/>
    </source>
</evidence>
<feature type="transmembrane region" description="Helical" evidence="13">
    <location>
        <begin position="198"/>
        <end position="219"/>
    </location>
</feature>
<evidence type="ECO:0000256" key="8">
    <source>
        <dbReference type="ARBA" id="ARBA00023157"/>
    </source>
</evidence>
<dbReference type="Gene3D" id="1.20.1070.10">
    <property type="entry name" value="Rhodopsin 7-helix transmembrane proteins"/>
    <property type="match status" value="1"/>
</dbReference>
<evidence type="ECO:0000256" key="11">
    <source>
        <dbReference type="ARBA" id="ARBA00023224"/>
    </source>
</evidence>
<evidence type="ECO:0000256" key="10">
    <source>
        <dbReference type="ARBA" id="ARBA00023180"/>
    </source>
</evidence>
<keyword evidence="3" id="KW-1003">Cell membrane</keyword>
<dbReference type="PRINTS" id="PR01566">
    <property type="entry name" value="NEUROMEDNU1R"/>
</dbReference>
<gene>
    <name evidence="15" type="ORF">J0S82_014055</name>
</gene>
<keyword evidence="7 13" id="KW-0472">Membrane</keyword>
<comment type="similarity">
    <text evidence="12">Belongs to the G-protein coupled receptor 1 family.</text>
</comment>
<dbReference type="PROSITE" id="PS50262">
    <property type="entry name" value="G_PROTEIN_RECEP_F1_2"/>
    <property type="match status" value="1"/>
</dbReference>
<feature type="transmembrane region" description="Helical" evidence="13">
    <location>
        <begin position="121"/>
        <end position="147"/>
    </location>
</feature>
<protein>
    <submittedName>
        <fullName evidence="15">Neuromedin-U receptor 1</fullName>
    </submittedName>
</protein>
<dbReference type="FunFam" id="1.20.1070.10:FF:000214">
    <property type="entry name" value="Neuromedin U receptor 1"/>
    <property type="match status" value="1"/>
</dbReference>
<keyword evidence="10" id="KW-0325">Glycoprotein</keyword>
<evidence type="ECO:0000256" key="4">
    <source>
        <dbReference type="ARBA" id="ARBA00022692"/>
    </source>
</evidence>
<feature type="transmembrane region" description="Helical" evidence="13">
    <location>
        <begin position="292"/>
        <end position="316"/>
    </location>
</feature>
<evidence type="ECO:0000256" key="2">
    <source>
        <dbReference type="ARBA" id="ARBA00004651"/>
    </source>
</evidence>
<dbReference type="Proteomes" id="UP000700334">
    <property type="component" value="Unassembled WGS sequence"/>
</dbReference>
<keyword evidence="9 12" id="KW-0675">Receptor</keyword>
<organism evidence="15 16">
    <name type="scientific">Galemys pyrenaicus</name>
    <name type="common">Iberian desman</name>
    <name type="synonym">Pyrenean desman</name>
    <dbReference type="NCBI Taxonomy" id="202257"/>
    <lineage>
        <taxon>Eukaryota</taxon>
        <taxon>Metazoa</taxon>
        <taxon>Chordata</taxon>
        <taxon>Craniata</taxon>
        <taxon>Vertebrata</taxon>
        <taxon>Euteleostomi</taxon>
        <taxon>Mammalia</taxon>
        <taxon>Eutheria</taxon>
        <taxon>Laurasiatheria</taxon>
        <taxon>Eulipotyphla</taxon>
        <taxon>Talpidae</taxon>
        <taxon>Galemys</taxon>
    </lineage>
</organism>
<comment type="subcellular location">
    <subcellularLocation>
        <location evidence="2">Cell membrane</location>
        <topology evidence="2">Multi-pass membrane protein</topology>
    </subcellularLocation>
</comment>
<dbReference type="SUPFAM" id="SSF81321">
    <property type="entry name" value="Family A G protein-coupled receptor-like"/>
    <property type="match status" value="1"/>
</dbReference>
<comment type="function">
    <text evidence="1">Receptor for the neuromedin-U and neuromedin-S neuropeptides.</text>
</comment>
<evidence type="ECO:0000256" key="6">
    <source>
        <dbReference type="ARBA" id="ARBA00023040"/>
    </source>
</evidence>
<evidence type="ECO:0000259" key="14">
    <source>
        <dbReference type="PROSITE" id="PS50262"/>
    </source>
</evidence>
<evidence type="ECO:0000313" key="15">
    <source>
        <dbReference type="EMBL" id="KAG8520935.1"/>
    </source>
</evidence>
<dbReference type="AlphaFoldDB" id="A0A8J6AMD5"/>
<keyword evidence="16" id="KW-1185">Reference proteome</keyword>
<evidence type="ECO:0000256" key="1">
    <source>
        <dbReference type="ARBA" id="ARBA00003593"/>
    </source>
</evidence>
<dbReference type="Pfam" id="PF00001">
    <property type="entry name" value="7tm_1"/>
    <property type="match status" value="1"/>
</dbReference>
<keyword evidence="11 12" id="KW-0807">Transducer</keyword>
<feature type="transmembrane region" description="Helical" evidence="13">
    <location>
        <begin position="159"/>
        <end position="178"/>
    </location>
</feature>
<proteinExistence type="inferred from homology"/>
<evidence type="ECO:0000313" key="16">
    <source>
        <dbReference type="Proteomes" id="UP000700334"/>
    </source>
</evidence>
<feature type="transmembrane region" description="Helical" evidence="13">
    <location>
        <begin position="355"/>
        <end position="373"/>
    </location>
</feature>
<accession>A0A8J6AMD5</accession>
<name>A0A8J6AMD5_GALPY</name>
<dbReference type="InterPro" id="IPR000276">
    <property type="entry name" value="GPCR_Rhodpsn"/>
</dbReference>
<feature type="transmembrane region" description="Helical" evidence="13">
    <location>
        <begin position="393"/>
        <end position="415"/>
    </location>
</feature>
<dbReference type="OrthoDB" id="5950040at2759"/>
<dbReference type="PANTHER" id="PTHR24243">
    <property type="entry name" value="G-PROTEIN COUPLED RECEPTOR"/>
    <property type="match status" value="1"/>
</dbReference>
<keyword evidence="8" id="KW-1015">Disulfide bond</keyword>
<dbReference type="PANTHER" id="PTHR24243:SF109">
    <property type="entry name" value="NEUROMEDIN-U RECEPTOR 1"/>
    <property type="match status" value="1"/>
</dbReference>
<dbReference type="InterPro" id="IPR005390">
    <property type="entry name" value="NeuromedU_rcpt"/>
</dbReference>
<dbReference type="InterPro" id="IPR005391">
    <property type="entry name" value="NeuromedU_rcpt_1"/>
</dbReference>
<dbReference type="PRINTS" id="PR01565">
    <property type="entry name" value="NEUROMEDINUR"/>
</dbReference>
<dbReference type="InterPro" id="IPR017452">
    <property type="entry name" value="GPCR_Rhodpsn_7TM"/>
</dbReference>
<evidence type="ECO:0000256" key="3">
    <source>
        <dbReference type="ARBA" id="ARBA00022475"/>
    </source>
</evidence>
<comment type="caution">
    <text evidence="15">The sequence shown here is derived from an EMBL/GenBank/DDBJ whole genome shotgun (WGS) entry which is preliminary data.</text>
</comment>
<keyword evidence="5 13" id="KW-1133">Transmembrane helix</keyword>
<feature type="domain" description="G-protein coupled receptors family 1 profile" evidence="14">
    <location>
        <begin position="139"/>
        <end position="416"/>
    </location>
</feature>